<sequence>PTIFCLGGHFTFQPVTVVHHAIASTAGLLTTSRETVRNRESPAIVTMATPEAEADSLTVPEAATTIQEVMEEAQGVSEAAVVAMALKEVAAAMAVSTLQEAEEATSGLRAAVLREVEAAAGKHRNQVHPVEVADGTLRTRPHLAAEGVAEVGMPRNRIPPAEEGLAGDGENN</sequence>
<dbReference type="AlphaFoldDB" id="A0A8H7ZTB9"/>
<name>A0A8H7ZTB9_9FUNG</name>
<evidence type="ECO:0000313" key="2">
    <source>
        <dbReference type="Proteomes" id="UP000673691"/>
    </source>
</evidence>
<gene>
    <name evidence="1" type="ORF">BJ554DRAFT_581</name>
</gene>
<dbReference type="EMBL" id="JAEFCI010007426">
    <property type="protein sequence ID" value="KAG5459074.1"/>
    <property type="molecule type" value="Genomic_DNA"/>
</dbReference>
<feature type="non-terminal residue" evidence="1">
    <location>
        <position position="1"/>
    </location>
</feature>
<evidence type="ECO:0000313" key="1">
    <source>
        <dbReference type="EMBL" id="KAG5459074.1"/>
    </source>
</evidence>
<reference evidence="1 2" key="1">
    <citation type="journal article" name="Sci. Rep.">
        <title>Genome-scale phylogenetic analyses confirm Olpidium as the closest living zoosporic fungus to the non-flagellated, terrestrial fungi.</title>
        <authorList>
            <person name="Chang Y."/>
            <person name="Rochon D."/>
            <person name="Sekimoto S."/>
            <person name="Wang Y."/>
            <person name="Chovatia M."/>
            <person name="Sandor L."/>
            <person name="Salamov A."/>
            <person name="Grigoriev I.V."/>
            <person name="Stajich J.E."/>
            <person name="Spatafora J.W."/>
        </authorList>
    </citation>
    <scope>NUCLEOTIDE SEQUENCE [LARGE SCALE GENOMIC DNA]</scope>
    <source>
        <strain evidence="1">S191</strain>
    </source>
</reference>
<accession>A0A8H7ZTB9</accession>
<organism evidence="1 2">
    <name type="scientific">Olpidium bornovanus</name>
    <dbReference type="NCBI Taxonomy" id="278681"/>
    <lineage>
        <taxon>Eukaryota</taxon>
        <taxon>Fungi</taxon>
        <taxon>Fungi incertae sedis</taxon>
        <taxon>Olpidiomycota</taxon>
        <taxon>Olpidiomycotina</taxon>
        <taxon>Olpidiomycetes</taxon>
        <taxon>Olpidiales</taxon>
        <taxon>Olpidiaceae</taxon>
        <taxon>Olpidium</taxon>
    </lineage>
</organism>
<keyword evidence="2" id="KW-1185">Reference proteome</keyword>
<protein>
    <submittedName>
        <fullName evidence="1">Uncharacterized protein</fullName>
    </submittedName>
</protein>
<comment type="caution">
    <text evidence="1">The sequence shown here is derived from an EMBL/GenBank/DDBJ whole genome shotgun (WGS) entry which is preliminary data.</text>
</comment>
<dbReference type="Proteomes" id="UP000673691">
    <property type="component" value="Unassembled WGS sequence"/>
</dbReference>
<proteinExistence type="predicted"/>